<comment type="caution">
    <text evidence="1">The sequence shown here is derived from an EMBL/GenBank/DDBJ whole genome shotgun (WGS) entry which is preliminary data.</text>
</comment>
<dbReference type="InterPro" id="IPR052361">
    <property type="entry name" value="F-box_domain"/>
</dbReference>
<accession>A0A392NK71</accession>
<dbReference type="EMBL" id="LXQA010042788">
    <property type="protein sequence ID" value="MCI00298.1"/>
    <property type="molecule type" value="Genomic_DNA"/>
</dbReference>
<dbReference type="AlphaFoldDB" id="A0A392NK71"/>
<dbReference type="PANTHER" id="PTHR31790:SF81">
    <property type="entry name" value="PROTEIN, PUTATIVE-RELATED"/>
    <property type="match status" value="1"/>
</dbReference>
<evidence type="ECO:0000313" key="1">
    <source>
        <dbReference type="EMBL" id="MCI00298.1"/>
    </source>
</evidence>
<evidence type="ECO:0000313" key="2">
    <source>
        <dbReference type="Proteomes" id="UP000265520"/>
    </source>
</evidence>
<keyword evidence="2" id="KW-1185">Reference proteome</keyword>
<dbReference type="PANTHER" id="PTHR31790">
    <property type="entry name" value="OS02G0783600 PROTEIN"/>
    <property type="match status" value="1"/>
</dbReference>
<proteinExistence type="predicted"/>
<dbReference type="InterPro" id="IPR017451">
    <property type="entry name" value="F-box-assoc_interact_dom"/>
</dbReference>
<protein>
    <submittedName>
        <fullName evidence="1">F-box protein</fullName>
    </submittedName>
</protein>
<dbReference type="Proteomes" id="UP000265520">
    <property type="component" value="Unassembled WGS sequence"/>
</dbReference>
<dbReference type="NCBIfam" id="TIGR01640">
    <property type="entry name" value="F_box_assoc_1"/>
    <property type="match status" value="1"/>
</dbReference>
<sequence length="252" mass="28829">MSSVASFPVRRLLKNPSSTVSGDNCHGWLNTVGVVGTCKGLLCLLFRVGRNYWFCLWNPATRTISKDLGIFHDNNALSGNFKFNFGCDISTGTYKVVAYRIDQDEENEDSWRSQVQLFSISDNFWRDIESFPLIPVNRNNNGVHLSGTVNWLALSNYHYSFYPYKHITYVEQFVIVSLDLSTETYAQFLLPSDFDQVACINPTLAVLLDCLCFSHDFKGTEFVIWQMKEFGVQENGIHCKHRQYSIIAIVPF</sequence>
<reference evidence="1 2" key="1">
    <citation type="journal article" date="2018" name="Front. Plant Sci.">
        <title>Red Clover (Trifolium pratense) and Zigzag Clover (T. medium) - A Picture of Genomic Similarities and Differences.</title>
        <authorList>
            <person name="Dluhosova J."/>
            <person name="Istvanek J."/>
            <person name="Nedelnik J."/>
            <person name="Repkova J."/>
        </authorList>
    </citation>
    <scope>NUCLEOTIDE SEQUENCE [LARGE SCALE GENOMIC DNA]</scope>
    <source>
        <strain evidence="2">cv. 10/8</strain>
        <tissue evidence="1">Leaf</tissue>
    </source>
</reference>
<organism evidence="1 2">
    <name type="scientific">Trifolium medium</name>
    <dbReference type="NCBI Taxonomy" id="97028"/>
    <lineage>
        <taxon>Eukaryota</taxon>
        <taxon>Viridiplantae</taxon>
        <taxon>Streptophyta</taxon>
        <taxon>Embryophyta</taxon>
        <taxon>Tracheophyta</taxon>
        <taxon>Spermatophyta</taxon>
        <taxon>Magnoliopsida</taxon>
        <taxon>eudicotyledons</taxon>
        <taxon>Gunneridae</taxon>
        <taxon>Pentapetalae</taxon>
        <taxon>rosids</taxon>
        <taxon>fabids</taxon>
        <taxon>Fabales</taxon>
        <taxon>Fabaceae</taxon>
        <taxon>Papilionoideae</taxon>
        <taxon>50 kb inversion clade</taxon>
        <taxon>NPAAA clade</taxon>
        <taxon>Hologalegina</taxon>
        <taxon>IRL clade</taxon>
        <taxon>Trifolieae</taxon>
        <taxon>Trifolium</taxon>
    </lineage>
</organism>
<name>A0A392NK71_9FABA</name>